<evidence type="ECO:0000313" key="7">
    <source>
        <dbReference type="Proteomes" id="UP000599074"/>
    </source>
</evidence>
<dbReference type="InterPro" id="IPR036390">
    <property type="entry name" value="WH_DNA-bd_sf"/>
</dbReference>
<keyword evidence="7" id="KW-1185">Reference proteome</keyword>
<organism evidence="6 7">
    <name type="scientific">Planosporangium mesophilum</name>
    <dbReference type="NCBI Taxonomy" id="689768"/>
    <lineage>
        <taxon>Bacteria</taxon>
        <taxon>Bacillati</taxon>
        <taxon>Actinomycetota</taxon>
        <taxon>Actinomycetes</taxon>
        <taxon>Micromonosporales</taxon>
        <taxon>Micromonosporaceae</taxon>
        <taxon>Planosporangium</taxon>
    </lineage>
</organism>
<evidence type="ECO:0000256" key="3">
    <source>
        <dbReference type="ARBA" id="ARBA00023163"/>
    </source>
</evidence>
<feature type="region of interest" description="Disordered" evidence="4">
    <location>
        <begin position="1"/>
        <end position="29"/>
    </location>
</feature>
<dbReference type="PANTHER" id="PTHR43537:SF45">
    <property type="entry name" value="GNTR FAMILY REGULATORY PROTEIN"/>
    <property type="match status" value="1"/>
</dbReference>
<sequence length="235" mass="25365">MRAVPPHSPADALAGLATLPTRSSTSEQAADAIRRHITEGAIRPGAQLREEAVAAALGVSRNTVREAFRALSREGLVEHALHRGVFVREVSAHDVADIYRTRRLLEPLGLRAAADRPAAVRTLDDIVTRAEAAAAAGDWASVGTADIAFHRSLVGACDSVRVDRLFDQLFAELRLAFAVIDSARALHEPYVARNRHMTTLIGARAVDEACVELDSYLLDAERQILEALGGREPGR</sequence>
<name>A0A8J3TEF8_9ACTN</name>
<proteinExistence type="predicted"/>
<evidence type="ECO:0000256" key="2">
    <source>
        <dbReference type="ARBA" id="ARBA00023125"/>
    </source>
</evidence>
<dbReference type="GO" id="GO:0003700">
    <property type="term" value="F:DNA-binding transcription factor activity"/>
    <property type="evidence" value="ECO:0007669"/>
    <property type="project" value="InterPro"/>
</dbReference>
<dbReference type="PRINTS" id="PR00035">
    <property type="entry name" value="HTHGNTR"/>
</dbReference>
<accession>A0A8J3TEF8</accession>
<dbReference type="Pfam" id="PF00392">
    <property type="entry name" value="GntR"/>
    <property type="match status" value="1"/>
</dbReference>
<evidence type="ECO:0000259" key="5">
    <source>
        <dbReference type="PROSITE" id="PS50949"/>
    </source>
</evidence>
<keyword evidence="1" id="KW-0805">Transcription regulation</keyword>
<dbReference type="CDD" id="cd07377">
    <property type="entry name" value="WHTH_GntR"/>
    <property type="match status" value="1"/>
</dbReference>
<reference evidence="6" key="1">
    <citation type="submission" date="2021-01" db="EMBL/GenBank/DDBJ databases">
        <title>Whole genome shotgun sequence of Planosporangium mesophilum NBRC 109066.</title>
        <authorList>
            <person name="Komaki H."/>
            <person name="Tamura T."/>
        </authorList>
    </citation>
    <scope>NUCLEOTIDE SEQUENCE</scope>
    <source>
        <strain evidence="6">NBRC 109066</strain>
    </source>
</reference>
<dbReference type="Gene3D" id="1.20.120.530">
    <property type="entry name" value="GntR ligand-binding domain-like"/>
    <property type="match status" value="1"/>
</dbReference>
<dbReference type="AlphaFoldDB" id="A0A8J3TEF8"/>
<dbReference type="PANTHER" id="PTHR43537">
    <property type="entry name" value="TRANSCRIPTIONAL REGULATOR, GNTR FAMILY"/>
    <property type="match status" value="1"/>
</dbReference>
<keyword evidence="2" id="KW-0238">DNA-binding</keyword>
<dbReference type="Proteomes" id="UP000599074">
    <property type="component" value="Unassembled WGS sequence"/>
</dbReference>
<dbReference type="EMBL" id="BOON01000032">
    <property type="protein sequence ID" value="GII23981.1"/>
    <property type="molecule type" value="Genomic_DNA"/>
</dbReference>
<dbReference type="Gene3D" id="1.10.10.10">
    <property type="entry name" value="Winged helix-like DNA-binding domain superfamily/Winged helix DNA-binding domain"/>
    <property type="match status" value="1"/>
</dbReference>
<evidence type="ECO:0000256" key="1">
    <source>
        <dbReference type="ARBA" id="ARBA00023015"/>
    </source>
</evidence>
<dbReference type="PROSITE" id="PS50949">
    <property type="entry name" value="HTH_GNTR"/>
    <property type="match status" value="1"/>
</dbReference>
<dbReference type="SMART" id="SM00345">
    <property type="entry name" value="HTH_GNTR"/>
    <property type="match status" value="1"/>
</dbReference>
<dbReference type="SMART" id="SM00895">
    <property type="entry name" value="FCD"/>
    <property type="match status" value="1"/>
</dbReference>
<keyword evidence="3" id="KW-0804">Transcription</keyword>
<protein>
    <submittedName>
        <fullName evidence="6">GntR family transcriptional regulator</fullName>
    </submittedName>
</protein>
<evidence type="ECO:0000313" key="6">
    <source>
        <dbReference type="EMBL" id="GII23981.1"/>
    </source>
</evidence>
<dbReference type="InterPro" id="IPR011711">
    <property type="entry name" value="GntR_C"/>
</dbReference>
<dbReference type="GO" id="GO:0003677">
    <property type="term" value="F:DNA binding"/>
    <property type="evidence" value="ECO:0007669"/>
    <property type="project" value="UniProtKB-KW"/>
</dbReference>
<dbReference type="RefSeq" id="WP_168116118.1">
    <property type="nucleotide sequence ID" value="NZ_BOON01000032.1"/>
</dbReference>
<dbReference type="InterPro" id="IPR008920">
    <property type="entry name" value="TF_FadR/GntR_C"/>
</dbReference>
<dbReference type="SUPFAM" id="SSF48008">
    <property type="entry name" value="GntR ligand-binding domain-like"/>
    <property type="match status" value="1"/>
</dbReference>
<evidence type="ECO:0000256" key="4">
    <source>
        <dbReference type="SAM" id="MobiDB-lite"/>
    </source>
</evidence>
<dbReference type="InterPro" id="IPR000524">
    <property type="entry name" value="Tscrpt_reg_HTH_GntR"/>
</dbReference>
<dbReference type="SUPFAM" id="SSF46785">
    <property type="entry name" value="Winged helix' DNA-binding domain"/>
    <property type="match status" value="1"/>
</dbReference>
<dbReference type="InterPro" id="IPR036388">
    <property type="entry name" value="WH-like_DNA-bd_sf"/>
</dbReference>
<comment type="caution">
    <text evidence="6">The sequence shown here is derived from an EMBL/GenBank/DDBJ whole genome shotgun (WGS) entry which is preliminary data.</text>
</comment>
<feature type="domain" description="HTH gntR-type" evidence="5">
    <location>
        <begin position="23"/>
        <end position="90"/>
    </location>
</feature>
<dbReference type="Pfam" id="PF07729">
    <property type="entry name" value="FCD"/>
    <property type="match status" value="1"/>
</dbReference>
<gene>
    <name evidence="6" type="ORF">Pme01_35780</name>
</gene>